<evidence type="ECO:0000313" key="11">
    <source>
        <dbReference type="Proteomes" id="UP001259347"/>
    </source>
</evidence>
<dbReference type="Gene3D" id="3.40.50.620">
    <property type="entry name" value="HUPs"/>
    <property type="match status" value="1"/>
</dbReference>
<sequence length="323" mass="32073">MTDNAILVLVDVTPSGDAAPSTAGLLGAAALLGTPVALVTAPAGTAQSAVAAAAAAGATLVLTADIDAAALTVPIVDALQAAYAKVRPDAVLLSNSIAGRDVAGRLAVRERLALSVDAVGVSRDDEGVVAHHSVYGGAYLTDSAPTYGAPVITIRQGAVDARADAQEPRTEALDVVASGAAAATGGAIEAIEATSSRPELRGARAVVSGGRGLGSKEGFALAEDLADELGAAIGASRAAVDAGYIPYAHQVGQTGVSVSPQLYVALGISGAIQHRAGMQTSKTIVAINKDGDAPIFDVADFGIVGDLFTVVPQVIEALRARKK</sequence>
<feature type="domain" description="Electron transfer flavoprotein alpha/beta-subunit N-terminal" evidence="9">
    <location>
        <begin position="6"/>
        <end position="188"/>
    </location>
</feature>
<dbReference type="PROSITE" id="PS00696">
    <property type="entry name" value="ETF_ALPHA"/>
    <property type="match status" value="1"/>
</dbReference>
<name>A0ABU1SB64_9MICO</name>
<proteinExistence type="inferred from homology"/>
<dbReference type="Pfam" id="PF00766">
    <property type="entry name" value="ETF_alpha"/>
    <property type="match status" value="1"/>
</dbReference>
<keyword evidence="7" id="KW-0249">Electron transport</keyword>
<comment type="function">
    <text evidence="8">The electron transfer flavoprotein serves as a specific electron acceptor for other dehydrogenases. It transfers the electrons to the main respiratory chain via ETF-ubiquinone oxidoreductase (ETF dehydrogenase).</text>
</comment>
<dbReference type="InterPro" id="IPR001308">
    <property type="entry name" value="ETF_a/FixB"/>
</dbReference>
<gene>
    <name evidence="10" type="ORF">J2Y69_001408</name>
</gene>
<protein>
    <submittedName>
        <fullName evidence="10">Electron transfer flavoprotein alpha subunit</fullName>
    </submittedName>
</protein>
<evidence type="ECO:0000256" key="5">
    <source>
        <dbReference type="ARBA" id="ARBA00022630"/>
    </source>
</evidence>
<evidence type="ECO:0000256" key="6">
    <source>
        <dbReference type="ARBA" id="ARBA00022827"/>
    </source>
</evidence>
<dbReference type="InterPro" id="IPR014730">
    <property type="entry name" value="ETF_a/b_N"/>
</dbReference>
<dbReference type="SUPFAM" id="SSF52467">
    <property type="entry name" value="DHS-like NAD/FAD-binding domain"/>
    <property type="match status" value="1"/>
</dbReference>
<evidence type="ECO:0000256" key="3">
    <source>
        <dbReference type="ARBA" id="ARBA00011355"/>
    </source>
</evidence>
<dbReference type="InterPro" id="IPR018206">
    <property type="entry name" value="ETF_asu_C_CS"/>
</dbReference>
<dbReference type="PIRSF" id="PIRSF000089">
    <property type="entry name" value="Electra_flavoP_a"/>
    <property type="match status" value="1"/>
</dbReference>
<dbReference type="InterPro" id="IPR014729">
    <property type="entry name" value="Rossmann-like_a/b/a_fold"/>
</dbReference>
<keyword evidence="4" id="KW-0813">Transport</keyword>
<dbReference type="EMBL" id="JAVDUM010000005">
    <property type="protein sequence ID" value="MDR6866809.1"/>
    <property type="molecule type" value="Genomic_DNA"/>
</dbReference>
<dbReference type="InterPro" id="IPR029035">
    <property type="entry name" value="DHS-like_NAD/FAD-binding_dom"/>
</dbReference>
<comment type="similarity">
    <text evidence="2">Belongs to the ETF alpha-subunit/FixB family.</text>
</comment>
<comment type="subunit">
    <text evidence="3">Heterodimer of an alpha and a beta subunit.</text>
</comment>
<evidence type="ECO:0000256" key="7">
    <source>
        <dbReference type="ARBA" id="ARBA00022982"/>
    </source>
</evidence>
<reference evidence="10 11" key="1">
    <citation type="submission" date="2023-07" db="EMBL/GenBank/DDBJ databases">
        <title>Sorghum-associated microbial communities from plants grown in Nebraska, USA.</title>
        <authorList>
            <person name="Schachtman D."/>
        </authorList>
    </citation>
    <scope>NUCLEOTIDE SEQUENCE [LARGE SCALE GENOMIC DNA]</scope>
    <source>
        <strain evidence="10 11">2980</strain>
    </source>
</reference>
<dbReference type="InterPro" id="IPR014731">
    <property type="entry name" value="ETF_asu_C"/>
</dbReference>
<dbReference type="SUPFAM" id="SSF52402">
    <property type="entry name" value="Adenine nucleotide alpha hydrolases-like"/>
    <property type="match status" value="1"/>
</dbReference>
<dbReference type="PANTHER" id="PTHR43153:SF1">
    <property type="entry name" value="ELECTRON TRANSFER FLAVOPROTEIN SUBUNIT ALPHA, MITOCHONDRIAL"/>
    <property type="match status" value="1"/>
</dbReference>
<dbReference type="Gene3D" id="3.40.50.1220">
    <property type="entry name" value="TPP-binding domain"/>
    <property type="match status" value="1"/>
</dbReference>
<comment type="caution">
    <text evidence="10">The sequence shown here is derived from an EMBL/GenBank/DDBJ whole genome shotgun (WGS) entry which is preliminary data.</text>
</comment>
<evidence type="ECO:0000313" key="10">
    <source>
        <dbReference type="EMBL" id="MDR6866809.1"/>
    </source>
</evidence>
<keyword evidence="11" id="KW-1185">Reference proteome</keyword>
<dbReference type="Proteomes" id="UP001259347">
    <property type="component" value="Unassembled WGS sequence"/>
</dbReference>
<evidence type="ECO:0000256" key="4">
    <source>
        <dbReference type="ARBA" id="ARBA00022448"/>
    </source>
</evidence>
<evidence type="ECO:0000259" key="9">
    <source>
        <dbReference type="SMART" id="SM00893"/>
    </source>
</evidence>
<dbReference type="SMART" id="SM00893">
    <property type="entry name" value="ETF"/>
    <property type="match status" value="1"/>
</dbReference>
<keyword evidence="5" id="KW-0285">Flavoprotein</keyword>
<dbReference type="RefSeq" id="WP_310018957.1">
    <property type="nucleotide sequence ID" value="NZ_JAVDUM010000005.1"/>
</dbReference>
<accession>A0ABU1SB64</accession>
<comment type="cofactor">
    <cofactor evidence="1">
        <name>FAD</name>
        <dbReference type="ChEBI" id="CHEBI:57692"/>
    </cofactor>
</comment>
<organism evidence="10 11">
    <name type="scientific">Microbacterium resistens</name>
    <dbReference type="NCBI Taxonomy" id="156977"/>
    <lineage>
        <taxon>Bacteria</taxon>
        <taxon>Bacillati</taxon>
        <taxon>Actinomycetota</taxon>
        <taxon>Actinomycetes</taxon>
        <taxon>Micrococcales</taxon>
        <taxon>Microbacteriaceae</taxon>
        <taxon>Microbacterium</taxon>
    </lineage>
</organism>
<dbReference type="PANTHER" id="PTHR43153">
    <property type="entry name" value="ELECTRON TRANSFER FLAVOPROTEIN ALPHA"/>
    <property type="match status" value="1"/>
</dbReference>
<evidence type="ECO:0000256" key="2">
    <source>
        <dbReference type="ARBA" id="ARBA00005817"/>
    </source>
</evidence>
<evidence type="ECO:0000256" key="8">
    <source>
        <dbReference type="ARBA" id="ARBA00025649"/>
    </source>
</evidence>
<dbReference type="Pfam" id="PF01012">
    <property type="entry name" value="ETF"/>
    <property type="match status" value="1"/>
</dbReference>
<evidence type="ECO:0000256" key="1">
    <source>
        <dbReference type="ARBA" id="ARBA00001974"/>
    </source>
</evidence>
<keyword evidence="6" id="KW-0274">FAD</keyword>